<protein>
    <recommendedName>
        <fullName evidence="5">SHOCT domain-containing protein</fullName>
    </recommendedName>
</protein>
<dbReference type="EMBL" id="JARJBB010000010">
    <property type="protein sequence ID" value="MDF3300878.1"/>
    <property type="molecule type" value="Genomic_DNA"/>
</dbReference>
<sequence>MMWYGGWGWGGWLLMALFMVLIWAILIVGLVALVRYLAGTRHQQQPGPPTSGDGGGQDRGAENLLAERFARGEIEEDEYRRRLGLLREHR</sequence>
<dbReference type="Proteomes" id="UP001221150">
    <property type="component" value="Unassembled WGS sequence"/>
</dbReference>
<dbReference type="RefSeq" id="WP_276110446.1">
    <property type="nucleotide sequence ID" value="NZ_JARJBB010000010.1"/>
</dbReference>
<feature type="region of interest" description="Disordered" evidence="1">
    <location>
        <begin position="41"/>
        <end position="60"/>
    </location>
</feature>
<comment type="caution">
    <text evidence="3">The sequence shown here is derived from an EMBL/GenBank/DDBJ whole genome shotgun (WGS) entry which is preliminary data.</text>
</comment>
<evidence type="ECO:0000313" key="3">
    <source>
        <dbReference type="EMBL" id="MDF3300878.1"/>
    </source>
</evidence>
<gene>
    <name evidence="3" type="ORF">P3H78_20075</name>
</gene>
<keyword evidence="2" id="KW-0812">Transmembrane</keyword>
<evidence type="ECO:0008006" key="5">
    <source>
        <dbReference type="Google" id="ProtNLM"/>
    </source>
</evidence>
<evidence type="ECO:0000256" key="1">
    <source>
        <dbReference type="SAM" id="MobiDB-lite"/>
    </source>
</evidence>
<keyword evidence="2" id="KW-1133">Transmembrane helix</keyword>
<feature type="transmembrane region" description="Helical" evidence="2">
    <location>
        <begin position="12"/>
        <end position="34"/>
    </location>
</feature>
<keyword evidence="4" id="KW-1185">Reference proteome</keyword>
<evidence type="ECO:0000256" key="2">
    <source>
        <dbReference type="SAM" id="Phobius"/>
    </source>
</evidence>
<proteinExistence type="predicted"/>
<keyword evidence="2" id="KW-0472">Membrane</keyword>
<reference evidence="3 4" key="1">
    <citation type="submission" date="2023-03" db="EMBL/GenBank/DDBJ databases">
        <title>Draft genome sequence of Streptomyces sp. K1PA1 isolated from peat swamp forest in Thailand.</title>
        <authorList>
            <person name="Klaysubun C."/>
            <person name="Duangmal K."/>
        </authorList>
    </citation>
    <scope>NUCLEOTIDE SEQUENCE [LARGE SCALE GENOMIC DNA]</scope>
    <source>
        <strain evidence="3 4">K1PA1</strain>
    </source>
</reference>
<organism evidence="3 4">
    <name type="scientific">Streptomyces tropicalis</name>
    <dbReference type="NCBI Taxonomy" id="3034234"/>
    <lineage>
        <taxon>Bacteria</taxon>
        <taxon>Bacillati</taxon>
        <taxon>Actinomycetota</taxon>
        <taxon>Actinomycetes</taxon>
        <taxon>Kitasatosporales</taxon>
        <taxon>Streptomycetaceae</taxon>
        <taxon>Streptomyces</taxon>
    </lineage>
</organism>
<name>A0ABT6A8C0_9ACTN</name>
<evidence type="ECO:0000313" key="4">
    <source>
        <dbReference type="Proteomes" id="UP001221150"/>
    </source>
</evidence>
<accession>A0ABT6A8C0</accession>